<organism evidence="7 8">
    <name type="scientific">Diplocloster agilis</name>
    <dbReference type="NCBI Taxonomy" id="2850323"/>
    <lineage>
        <taxon>Bacteria</taxon>
        <taxon>Bacillati</taxon>
        <taxon>Bacillota</taxon>
        <taxon>Clostridia</taxon>
        <taxon>Lachnospirales</taxon>
        <taxon>Lachnospiraceae</taxon>
        <taxon>Diplocloster</taxon>
    </lineage>
</organism>
<feature type="transmembrane region" description="Helical" evidence="6">
    <location>
        <begin position="109"/>
        <end position="133"/>
    </location>
</feature>
<dbReference type="CDD" id="cd06580">
    <property type="entry name" value="TM_PBP1_transp_TpRbsC_like"/>
    <property type="match status" value="1"/>
</dbReference>
<reference evidence="7" key="1">
    <citation type="submission" date="2021-06" db="EMBL/GenBank/DDBJ databases">
        <title>Description of novel taxa of the family Lachnospiraceae.</title>
        <authorList>
            <person name="Chaplin A.V."/>
            <person name="Sokolova S.R."/>
            <person name="Pikina A.P."/>
            <person name="Korzhanova M."/>
            <person name="Belova V."/>
            <person name="Korostin D."/>
            <person name="Efimov B.A."/>
        </authorList>
    </citation>
    <scope>NUCLEOTIDE SEQUENCE</scope>
    <source>
        <strain evidence="7">ASD5720</strain>
    </source>
</reference>
<evidence type="ECO:0000256" key="5">
    <source>
        <dbReference type="ARBA" id="ARBA00023136"/>
    </source>
</evidence>
<protein>
    <submittedName>
        <fullName evidence="7">ABC transporter permease</fullName>
    </submittedName>
</protein>
<proteinExistence type="predicted"/>
<evidence type="ECO:0000313" key="8">
    <source>
        <dbReference type="Proteomes" id="UP000712157"/>
    </source>
</evidence>
<name>A0A949NHI6_9FIRM</name>
<dbReference type="PANTHER" id="PTHR47089">
    <property type="entry name" value="ABC TRANSPORTER, PERMEASE PROTEIN"/>
    <property type="match status" value="1"/>
</dbReference>
<feature type="transmembrane region" description="Helical" evidence="6">
    <location>
        <begin position="312"/>
        <end position="334"/>
    </location>
</feature>
<dbReference type="RefSeq" id="WP_238721140.1">
    <property type="nucleotide sequence ID" value="NZ_JAHQCW010000008.1"/>
</dbReference>
<keyword evidence="8" id="KW-1185">Reference proteome</keyword>
<dbReference type="Pfam" id="PF02653">
    <property type="entry name" value="BPD_transp_2"/>
    <property type="match status" value="1"/>
</dbReference>
<sequence>MLKVKSEKFETTIRIVLAFVFSFVLFGVVIAICGHNPIDAFYQLFRGGFGSKFNFGSLIEDFIMILTIASAYSLTRRIGYFNLGLEGSFYLGAMFSAAPAFLLPDLPKIVIIPISLACGFIVAALYGSICGILKAYYNVNEACTTILMNYVAMFFCDFMINNVWVSPGSPIPQTPRVQENAMFAKLPLSPSRASTAIFVAFLVYIFVYFLTFRTTFGFKIRNVATNARFSDTVGMKSKRVVLATVMLSCGLGGIAGGLEVLGIYGSFIQNFSQNSAFQGIIACLLVNNNLALVPLSSFFISFTRAGGSGMEYYTGISSALIYTVTPLMILFVSMEKMFDYKRFFRFVRKIFVRNKEMNVKE</sequence>
<dbReference type="PANTHER" id="PTHR47089:SF1">
    <property type="entry name" value="GUANOSINE ABC TRANSPORTER PERMEASE PROTEIN NUPP"/>
    <property type="match status" value="1"/>
</dbReference>
<keyword evidence="4 6" id="KW-1133">Transmembrane helix</keyword>
<dbReference type="AlphaFoldDB" id="A0A949NHI6"/>
<keyword evidence="3 6" id="KW-0812">Transmembrane</keyword>
<dbReference type="Proteomes" id="UP000712157">
    <property type="component" value="Unassembled WGS sequence"/>
</dbReference>
<evidence type="ECO:0000256" key="2">
    <source>
        <dbReference type="ARBA" id="ARBA00022475"/>
    </source>
</evidence>
<dbReference type="GO" id="GO:0022857">
    <property type="term" value="F:transmembrane transporter activity"/>
    <property type="evidence" value="ECO:0007669"/>
    <property type="project" value="InterPro"/>
</dbReference>
<dbReference type="EMBL" id="JAHQCW010000008">
    <property type="protein sequence ID" value="MBU9736230.1"/>
    <property type="molecule type" value="Genomic_DNA"/>
</dbReference>
<keyword evidence="2" id="KW-1003">Cell membrane</keyword>
<feature type="transmembrane region" description="Helical" evidence="6">
    <location>
        <begin position="87"/>
        <end position="103"/>
    </location>
</feature>
<evidence type="ECO:0000256" key="4">
    <source>
        <dbReference type="ARBA" id="ARBA00022989"/>
    </source>
</evidence>
<comment type="subcellular location">
    <subcellularLocation>
        <location evidence="1">Cell membrane</location>
        <topology evidence="1">Multi-pass membrane protein</topology>
    </subcellularLocation>
</comment>
<evidence type="ECO:0000256" key="1">
    <source>
        <dbReference type="ARBA" id="ARBA00004651"/>
    </source>
</evidence>
<feature type="transmembrane region" description="Helical" evidence="6">
    <location>
        <begin position="276"/>
        <end position="300"/>
    </location>
</feature>
<keyword evidence="5 6" id="KW-0472">Membrane</keyword>
<gene>
    <name evidence="7" type="ORF">KTH89_06740</name>
</gene>
<feature type="transmembrane region" description="Helical" evidence="6">
    <location>
        <begin position="53"/>
        <end position="75"/>
    </location>
</feature>
<dbReference type="InterPro" id="IPR001851">
    <property type="entry name" value="ABC_transp_permease"/>
</dbReference>
<feature type="transmembrane region" description="Helical" evidence="6">
    <location>
        <begin position="12"/>
        <end position="33"/>
    </location>
</feature>
<accession>A0A949NHI6</accession>
<feature type="transmembrane region" description="Helical" evidence="6">
    <location>
        <begin position="145"/>
        <end position="165"/>
    </location>
</feature>
<feature type="transmembrane region" description="Helical" evidence="6">
    <location>
        <begin position="193"/>
        <end position="212"/>
    </location>
</feature>
<feature type="transmembrane region" description="Helical" evidence="6">
    <location>
        <begin position="240"/>
        <end position="264"/>
    </location>
</feature>
<dbReference type="GO" id="GO:0005886">
    <property type="term" value="C:plasma membrane"/>
    <property type="evidence" value="ECO:0007669"/>
    <property type="project" value="UniProtKB-SubCell"/>
</dbReference>
<evidence type="ECO:0000313" key="7">
    <source>
        <dbReference type="EMBL" id="MBU9736230.1"/>
    </source>
</evidence>
<comment type="caution">
    <text evidence="7">The sequence shown here is derived from an EMBL/GenBank/DDBJ whole genome shotgun (WGS) entry which is preliminary data.</text>
</comment>
<evidence type="ECO:0000256" key="6">
    <source>
        <dbReference type="SAM" id="Phobius"/>
    </source>
</evidence>
<evidence type="ECO:0000256" key="3">
    <source>
        <dbReference type="ARBA" id="ARBA00022692"/>
    </source>
</evidence>